<protein>
    <submittedName>
        <fullName evidence="2">Sulfotransferase</fullName>
    </submittedName>
</protein>
<keyword evidence="3" id="KW-1185">Reference proteome</keyword>
<evidence type="ECO:0000256" key="1">
    <source>
        <dbReference type="ARBA" id="ARBA00022679"/>
    </source>
</evidence>
<dbReference type="Pfam" id="PF13469">
    <property type="entry name" value="Sulfotransfer_3"/>
    <property type="match status" value="1"/>
</dbReference>
<dbReference type="Proteomes" id="UP001165653">
    <property type="component" value="Unassembled WGS sequence"/>
</dbReference>
<evidence type="ECO:0000313" key="2">
    <source>
        <dbReference type="EMBL" id="MCW1915812.1"/>
    </source>
</evidence>
<dbReference type="InterPro" id="IPR027417">
    <property type="entry name" value="P-loop_NTPase"/>
</dbReference>
<comment type="caution">
    <text evidence="2">The sequence shown here is derived from an EMBL/GenBank/DDBJ whole genome shotgun (WGS) entry which is preliminary data.</text>
</comment>
<gene>
    <name evidence="2" type="ORF">OJ996_19655</name>
</gene>
<sequence length="265" mass="30465">MIEHQMVFIGGLHRSGTSLVHEILRGSPEAAGFIKTGYPQDEGQFLQTVYPRASVYGGPGRFGFDKASHMDEGHPLCTPENADKLFQEWSKHWDMSRKFLLEKSPPNIVRLRYFQGLYPGSKFIVILRHPLAVSYATRKWSKTSIPDLLEHSILCYERFLSDMSHLKHLAVFRYEEFVQHPEETLAEITDWLGMQRVSLKHEVRADVNGAYFKTYREERGSFLNKFKPSFANMPEKFEARANSLGYSIEDPEKLVSVPWLGLHGG</sequence>
<accession>A0ABT3G857</accession>
<organism evidence="2 3">
    <name type="scientific">Luteolibacter rhizosphaerae</name>
    <dbReference type="NCBI Taxonomy" id="2989719"/>
    <lineage>
        <taxon>Bacteria</taxon>
        <taxon>Pseudomonadati</taxon>
        <taxon>Verrucomicrobiota</taxon>
        <taxon>Verrucomicrobiia</taxon>
        <taxon>Verrucomicrobiales</taxon>
        <taxon>Verrucomicrobiaceae</taxon>
        <taxon>Luteolibacter</taxon>
    </lineage>
</organism>
<proteinExistence type="predicted"/>
<dbReference type="SUPFAM" id="SSF52540">
    <property type="entry name" value="P-loop containing nucleoside triphosphate hydrolases"/>
    <property type="match status" value="1"/>
</dbReference>
<name>A0ABT3G857_9BACT</name>
<dbReference type="RefSeq" id="WP_264515371.1">
    <property type="nucleotide sequence ID" value="NZ_JAPDDR010000010.1"/>
</dbReference>
<dbReference type="InterPro" id="IPR026634">
    <property type="entry name" value="TPST-like"/>
</dbReference>
<keyword evidence="1" id="KW-0808">Transferase</keyword>
<dbReference type="PANTHER" id="PTHR12788">
    <property type="entry name" value="PROTEIN-TYROSINE SULFOTRANSFERASE 2"/>
    <property type="match status" value="1"/>
</dbReference>
<reference evidence="2" key="1">
    <citation type="submission" date="2022-10" db="EMBL/GenBank/DDBJ databases">
        <title>Luteolibacter sp. GHJ8, whole genome shotgun sequencing project.</title>
        <authorList>
            <person name="Zhao G."/>
            <person name="Shen L."/>
        </authorList>
    </citation>
    <scope>NUCLEOTIDE SEQUENCE</scope>
    <source>
        <strain evidence="2">GHJ8</strain>
    </source>
</reference>
<dbReference type="PANTHER" id="PTHR12788:SF10">
    <property type="entry name" value="PROTEIN-TYROSINE SULFOTRANSFERASE"/>
    <property type="match status" value="1"/>
</dbReference>
<dbReference type="Gene3D" id="3.40.50.300">
    <property type="entry name" value="P-loop containing nucleotide triphosphate hydrolases"/>
    <property type="match status" value="1"/>
</dbReference>
<dbReference type="EMBL" id="JAPDDR010000010">
    <property type="protein sequence ID" value="MCW1915812.1"/>
    <property type="molecule type" value="Genomic_DNA"/>
</dbReference>
<evidence type="ECO:0000313" key="3">
    <source>
        <dbReference type="Proteomes" id="UP001165653"/>
    </source>
</evidence>